<protein>
    <submittedName>
        <fullName evidence="2">Putative TRAP-type uncharacterized transport system, periplasmic component</fullName>
    </submittedName>
</protein>
<dbReference type="eggNOG" id="COG2358">
    <property type="taxonomic scope" value="Bacteria"/>
</dbReference>
<dbReference type="Pfam" id="PF16868">
    <property type="entry name" value="NMT1_3"/>
    <property type="match status" value="1"/>
</dbReference>
<dbReference type="HOGENOM" id="CLU_033215_0_0_11"/>
<organism evidence="2 3">
    <name type="scientific">Nocardia cyriacigeorgica (strain GUH-2)</name>
    <dbReference type="NCBI Taxonomy" id="1127134"/>
    <lineage>
        <taxon>Bacteria</taxon>
        <taxon>Bacillati</taxon>
        <taxon>Actinomycetota</taxon>
        <taxon>Actinomycetes</taxon>
        <taxon>Mycobacteriales</taxon>
        <taxon>Nocardiaceae</taxon>
        <taxon>Nocardia</taxon>
    </lineage>
</organism>
<evidence type="ECO:0000256" key="1">
    <source>
        <dbReference type="SAM" id="SignalP"/>
    </source>
</evidence>
<dbReference type="Proteomes" id="UP000008190">
    <property type="component" value="Chromosome"/>
</dbReference>
<keyword evidence="3" id="KW-1185">Reference proteome</keyword>
<dbReference type="PROSITE" id="PS51257">
    <property type="entry name" value="PROKAR_LIPOPROTEIN"/>
    <property type="match status" value="1"/>
</dbReference>
<feature type="chain" id="PRO_5003605724" evidence="1">
    <location>
        <begin position="26"/>
        <end position="309"/>
    </location>
</feature>
<name>H6R0R7_NOCCG</name>
<dbReference type="Gene3D" id="3.40.190.10">
    <property type="entry name" value="Periplasmic binding protein-like II"/>
    <property type="match status" value="2"/>
</dbReference>
<dbReference type="InterPro" id="IPR006311">
    <property type="entry name" value="TAT_signal"/>
</dbReference>
<dbReference type="EMBL" id="FO082843">
    <property type="protein sequence ID" value="CCF61691.1"/>
    <property type="molecule type" value="Genomic_DNA"/>
</dbReference>
<dbReference type="RefSeq" id="WP_014349159.1">
    <property type="nucleotide sequence ID" value="NC_016887.1"/>
</dbReference>
<dbReference type="PROSITE" id="PS51318">
    <property type="entry name" value="TAT"/>
    <property type="match status" value="1"/>
</dbReference>
<sequence length="309" mass="32239">MNRPLISISRRRALALAALASMSLAACGSSDRTAVRLASGEDGGFYFAFARLLAAAASANSDVIRIEPVETAGSQQNLRLLADRQVETALALADSAGDNGGRVLALGRVYENYLQLAVRTDSPIREVADLRGRRVNLGAEGSGAAVTGPRLLASAGLDPAVDVIVEHRPLREAAHALTDGDIDALLWAGGVPTGALTVPDPMRLLDLGALAEPMRDRYGPVYDRVAIPADAYPGSPAVHTIGVANLLLASAALPDEAAAAIVELLVWHADELVPAEAAGTQFLDGRFLIGTGTVPLHPGAAQVYRRWHG</sequence>
<proteinExistence type="predicted"/>
<dbReference type="SUPFAM" id="SSF53850">
    <property type="entry name" value="Periplasmic binding protein-like II"/>
    <property type="match status" value="1"/>
</dbReference>
<reference evidence="2 3" key="1">
    <citation type="journal article" date="2012" name="J. Bacteriol.">
        <title>Genome sequence of the human- and animal-pathogenic strain Nocardia cyriacigeorgica GUH-2.</title>
        <authorList>
            <person name="Zoropogui A."/>
            <person name="Pujic P."/>
            <person name="Normand P."/>
            <person name="Barbe V."/>
            <person name="Beaman B."/>
            <person name="Beaman L."/>
            <person name="Boiron P."/>
            <person name="Colinon C."/>
            <person name="Deredjian A."/>
            <person name="Graindorge A."/>
            <person name="Mangenot S."/>
            <person name="Nazaret S."/>
            <person name="Neto M."/>
            <person name="Petit S."/>
            <person name="Roche D."/>
            <person name="Vallenet D."/>
            <person name="Rodriguez-Nava V."/>
            <person name="Richard Y."/>
            <person name="Cournoyer B."/>
            <person name="Blaha D."/>
        </authorList>
    </citation>
    <scope>NUCLEOTIDE SEQUENCE [LARGE SCALE GENOMIC DNA]</scope>
    <source>
        <strain evidence="2 3">GUH-2</strain>
    </source>
</reference>
<dbReference type="InterPro" id="IPR011852">
    <property type="entry name" value="TRAP_TAXI"/>
</dbReference>
<dbReference type="KEGG" id="ncy:NOCYR_0880"/>
<gene>
    <name evidence="2" type="ordered locus">NOCYR_0880</name>
</gene>
<dbReference type="AlphaFoldDB" id="H6R0R7"/>
<dbReference type="PANTHER" id="PTHR42941:SF1">
    <property type="entry name" value="SLL1037 PROTEIN"/>
    <property type="match status" value="1"/>
</dbReference>
<dbReference type="OrthoDB" id="5582316at2"/>
<accession>H6R0R7</accession>
<evidence type="ECO:0000313" key="2">
    <source>
        <dbReference type="EMBL" id="CCF61691.1"/>
    </source>
</evidence>
<feature type="signal peptide" evidence="1">
    <location>
        <begin position="1"/>
        <end position="25"/>
    </location>
</feature>
<dbReference type="STRING" id="1127134.NOCYR_0880"/>
<evidence type="ECO:0000313" key="3">
    <source>
        <dbReference type="Proteomes" id="UP000008190"/>
    </source>
</evidence>
<keyword evidence="1" id="KW-0732">Signal</keyword>
<dbReference type="NCBIfam" id="TIGR02122">
    <property type="entry name" value="TRAP_TAXI"/>
    <property type="match status" value="1"/>
</dbReference>
<dbReference type="PANTHER" id="PTHR42941">
    <property type="entry name" value="SLL1037 PROTEIN"/>
    <property type="match status" value="1"/>
</dbReference>